<dbReference type="Proteomes" id="UP001359559">
    <property type="component" value="Unassembled WGS sequence"/>
</dbReference>
<organism evidence="1 2">
    <name type="scientific">Clitoria ternatea</name>
    <name type="common">Butterfly pea</name>
    <dbReference type="NCBI Taxonomy" id="43366"/>
    <lineage>
        <taxon>Eukaryota</taxon>
        <taxon>Viridiplantae</taxon>
        <taxon>Streptophyta</taxon>
        <taxon>Embryophyta</taxon>
        <taxon>Tracheophyta</taxon>
        <taxon>Spermatophyta</taxon>
        <taxon>Magnoliopsida</taxon>
        <taxon>eudicotyledons</taxon>
        <taxon>Gunneridae</taxon>
        <taxon>Pentapetalae</taxon>
        <taxon>rosids</taxon>
        <taxon>fabids</taxon>
        <taxon>Fabales</taxon>
        <taxon>Fabaceae</taxon>
        <taxon>Papilionoideae</taxon>
        <taxon>50 kb inversion clade</taxon>
        <taxon>NPAAA clade</taxon>
        <taxon>indigoferoid/millettioid clade</taxon>
        <taxon>Phaseoleae</taxon>
        <taxon>Clitoria</taxon>
    </lineage>
</organism>
<evidence type="ECO:0000313" key="1">
    <source>
        <dbReference type="EMBL" id="KAK7272677.1"/>
    </source>
</evidence>
<sequence>MMERLQLVLVLHEKGKIEDSKRVRSTRPFNSWLQYPFLNQHNPFITLYLFISTPKPTFVLCLFSEVTLEVVSF</sequence>
<evidence type="ECO:0000313" key="2">
    <source>
        <dbReference type="Proteomes" id="UP001359559"/>
    </source>
</evidence>
<name>A0AAN9IAX1_CLITE</name>
<reference evidence="1 2" key="1">
    <citation type="submission" date="2024-01" db="EMBL/GenBank/DDBJ databases">
        <title>The genomes of 5 underutilized Papilionoideae crops provide insights into root nodulation and disease resistance.</title>
        <authorList>
            <person name="Yuan L."/>
        </authorList>
    </citation>
    <scope>NUCLEOTIDE SEQUENCE [LARGE SCALE GENOMIC DNA]</scope>
    <source>
        <strain evidence="1">LY-2023</strain>
        <tissue evidence="1">Leaf</tissue>
    </source>
</reference>
<accession>A0AAN9IAX1</accession>
<protein>
    <submittedName>
        <fullName evidence="1">Uncharacterized protein</fullName>
    </submittedName>
</protein>
<comment type="caution">
    <text evidence="1">The sequence shown here is derived from an EMBL/GenBank/DDBJ whole genome shotgun (WGS) entry which is preliminary data.</text>
</comment>
<gene>
    <name evidence="1" type="ORF">RJT34_29424</name>
</gene>
<proteinExistence type="predicted"/>
<keyword evidence="2" id="KW-1185">Reference proteome</keyword>
<dbReference type="AlphaFoldDB" id="A0AAN9IAX1"/>
<dbReference type="EMBL" id="JAYKXN010000007">
    <property type="protein sequence ID" value="KAK7272677.1"/>
    <property type="molecule type" value="Genomic_DNA"/>
</dbReference>